<dbReference type="VEuPathDB" id="VectorBase:HLOH_053749"/>
<name>A0A9J6G2K4_HAELO</name>
<feature type="region of interest" description="Disordered" evidence="1">
    <location>
        <begin position="21"/>
        <end position="44"/>
    </location>
</feature>
<organism evidence="2 3">
    <name type="scientific">Haemaphysalis longicornis</name>
    <name type="common">Bush tick</name>
    <dbReference type="NCBI Taxonomy" id="44386"/>
    <lineage>
        <taxon>Eukaryota</taxon>
        <taxon>Metazoa</taxon>
        <taxon>Ecdysozoa</taxon>
        <taxon>Arthropoda</taxon>
        <taxon>Chelicerata</taxon>
        <taxon>Arachnida</taxon>
        <taxon>Acari</taxon>
        <taxon>Parasitiformes</taxon>
        <taxon>Ixodida</taxon>
        <taxon>Ixodoidea</taxon>
        <taxon>Ixodidae</taxon>
        <taxon>Haemaphysalinae</taxon>
        <taxon>Haemaphysalis</taxon>
    </lineage>
</organism>
<evidence type="ECO:0000313" key="3">
    <source>
        <dbReference type="Proteomes" id="UP000821853"/>
    </source>
</evidence>
<proteinExistence type="predicted"/>
<protein>
    <submittedName>
        <fullName evidence="2">Uncharacterized protein</fullName>
    </submittedName>
</protein>
<comment type="caution">
    <text evidence="2">The sequence shown here is derived from an EMBL/GenBank/DDBJ whole genome shotgun (WGS) entry which is preliminary data.</text>
</comment>
<gene>
    <name evidence="2" type="ORF">HPB48_004739</name>
</gene>
<reference evidence="2 3" key="1">
    <citation type="journal article" date="2020" name="Cell">
        <title>Large-Scale Comparative Analyses of Tick Genomes Elucidate Their Genetic Diversity and Vector Capacities.</title>
        <authorList>
            <consortium name="Tick Genome and Microbiome Consortium (TIGMIC)"/>
            <person name="Jia N."/>
            <person name="Wang J."/>
            <person name="Shi W."/>
            <person name="Du L."/>
            <person name="Sun Y."/>
            <person name="Zhan W."/>
            <person name="Jiang J.F."/>
            <person name="Wang Q."/>
            <person name="Zhang B."/>
            <person name="Ji P."/>
            <person name="Bell-Sakyi L."/>
            <person name="Cui X.M."/>
            <person name="Yuan T.T."/>
            <person name="Jiang B.G."/>
            <person name="Yang W.F."/>
            <person name="Lam T.T."/>
            <person name="Chang Q.C."/>
            <person name="Ding S.J."/>
            <person name="Wang X.J."/>
            <person name="Zhu J.G."/>
            <person name="Ruan X.D."/>
            <person name="Zhao L."/>
            <person name="Wei J.T."/>
            <person name="Ye R.Z."/>
            <person name="Que T.C."/>
            <person name="Du C.H."/>
            <person name="Zhou Y.H."/>
            <person name="Cheng J.X."/>
            <person name="Dai P.F."/>
            <person name="Guo W.B."/>
            <person name="Han X.H."/>
            <person name="Huang E.J."/>
            <person name="Li L.F."/>
            <person name="Wei W."/>
            <person name="Gao Y.C."/>
            <person name="Liu J.Z."/>
            <person name="Shao H.Z."/>
            <person name="Wang X."/>
            <person name="Wang C.C."/>
            <person name="Yang T.C."/>
            <person name="Huo Q.B."/>
            <person name="Li W."/>
            <person name="Chen H.Y."/>
            <person name="Chen S.E."/>
            <person name="Zhou L.G."/>
            <person name="Ni X.B."/>
            <person name="Tian J.H."/>
            <person name="Sheng Y."/>
            <person name="Liu T."/>
            <person name="Pan Y.S."/>
            <person name="Xia L.Y."/>
            <person name="Li J."/>
            <person name="Zhao F."/>
            <person name="Cao W.C."/>
        </authorList>
    </citation>
    <scope>NUCLEOTIDE SEQUENCE [LARGE SCALE GENOMIC DNA]</scope>
    <source>
        <strain evidence="2">HaeL-2018</strain>
    </source>
</reference>
<sequence>MVVSSEPHHASWAPGLNNCRPDAASLRQSSGDHQRRSLLGGHPSSATRGLQLSSALAVIIPVGWLLQPHVLLAGTPLVELLSRATVRSFRHWCPPSSLLD</sequence>
<dbReference type="EMBL" id="JABSTR010000004">
    <property type="protein sequence ID" value="KAH9368720.1"/>
    <property type="molecule type" value="Genomic_DNA"/>
</dbReference>
<dbReference type="Proteomes" id="UP000821853">
    <property type="component" value="Chromosome 2"/>
</dbReference>
<accession>A0A9J6G2K4</accession>
<keyword evidence="3" id="KW-1185">Reference proteome</keyword>
<evidence type="ECO:0000256" key="1">
    <source>
        <dbReference type="SAM" id="MobiDB-lite"/>
    </source>
</evidence>
<dbReference type="AlphaFoldDB" id="A0A9J6G2K4"/>
<evidence type="ECO:0000313" key="2">
    <source>
        <dbReference type="EMBL" id="KAH9368720.1"/>
    </source>
</evidence>